<dbReference type="Pfam" id="PF02627">
    <property type="entry name" value="CMD"/>
    <property type="match status" value="1"/>
</dbReference>
<dbReference type="OrthoDB" id="9808310at2"/>
<organism evidence="2 3">
    <name type="scientific">Dyadobacter soli</name>
    <dbReference type="NCBI Taxonomy" id="659014"/>
    <lineage>
        <taxon>Bacteria</taxon>
        <taxon>Pseudomonadati</taxon>
        <taxon>Bacteroidota</taxon>
        <taxon>Cytophagia</taxon>
        <taxon>Cytophagales</taxon>
        <taxon>Spirosomataceae</taxon>
        <taxon>Dyadobacter</taxon>
    </lineage>
</organism>
<keyword evidence="2" id="KW-0560">Oxidoreductase</keyword>
<dbReference type="InterPro" id="IPR003779">
    <property type="entry name" value="CMD-like"/>
</dbReference>
<name>A0A1G7ECK8_9BACT</name>
<evidence type="ECO:0000259" key="1">
    <source>
        <dbReference type="Pfam" id="PF02627"/>
    </source>
</evidence>
<feature type="domain" description="Carboxymuconolactone decarboxylase-like" evidence="1">
    <location>
        <begin position="44"/>
        <end position="113"/>
    </location>
</feature>
<dbReference type="PANTHER" id="PTHR35446:SF3">
    <property type="entry name" value="CMD DOMAIN-CONTAINING PROTEIN"/>
    <property type="match status" value="1"/>
</dbReference>
<dbReference type="RefSeq" id="WP_090149788.1">
    <property type="nucleotide sequence ID" value="NZ_FNAN01000006.1"/>
</dbReference>
<dbReference type="Gene3D" id="1.20.1290.10">
    <property type="entry name" value="AhpD-like"/>
    <property type="match status" value="1"/>
</dbReference>
<keyword evidence="3" id="KW-1185">Reference proteome</keyword>
<dbReference type="GO" id="GO:0051920">
    <property type="term" value="F:peroxiredoxin activity"/>
    <property type="evidence" value="ECO:0007669"/>
    <property type="project" value="InterPro"/>
</dbReference>
<reference evidence="3" key="1">
    <citation type="submission" date="2016-10" db="EMBL/GenBank/DDBJ databases">
        <authorList>
            <person name="Varghese N."/>
            <person name="Submissions S."/>
        </authorList>
    </citation>
    <scope>NUCLEOTIDE SEQUENCE [LARGE SCALE GENOMIC DNA]</scope>
    <source>
        <strain evidence="3">DSM 25329</strain>
    </source>
</reference>
<keyword evidence="2" id="KW-0575">Peroxidase</keyword>
<dbReference type="InterPro" id="IPR029032">
    <property type="entry name" value="AhpD-like"/>
</dbReference>
<dbReference type="InterPro" id="IPR004675">
    <property type="entry name" value="AhpD_core"/>
</dbReference>
<evidence type="ECO:0000313" key="2">
    <source>
        <dbReference type="EMBL" id="SDE61388.1"/>
    </source>
</evidence>
<gene>
    <name evidence="2" type="ORF">SAMN04487996_10624</name>
</gene>
<dbReference type="AlphaFoldDB" id="A0A1G7ECK8"/>
<protein>
    <submittedName>
        <fullName evidence="2">Uncharacterized peroxidase-related enzyme</fullName>
    </submittedName>
</protein>
<accession>A0A1G7ECK8</accession>
<evidence type="ECO:0000313" key="3">
    <source>
        <dbReference type="Proteomes" id="UP000198748"/>
    </source>
</evidence>
<dbReference type="STRING" id="659014.SAMN04487996_10624"/>
<dbReference type="Proteomes" id="UP000198748">
    <property type="component" value="Unassembled WGS sequence"/>
</dbReference>
<proteinExistence type="predicted"/>
<dbReference type="SUPFAM" id="SSF69118">
    <property type="entry name" value="AhpD-like"/>
    <property type="match status" value="1"/>
</dbReference>
<dbReference type="PANTHER" id="PTHR35446">
    <property type="entry name" value="SI:CH211-175M2.5"/>
    <property type="match status" value="1"/>
</dbReference>
<dbReference type="EMBL" id="FNAN01000006">
    <property type="protein sequence ID" value="SDE61388.1"/>
    <property type="molecule type" value="Genomic_DNA"/>
</dbReference>
<dbReference type="NCBIfam" id="TIGR00778">
    <property type="entry name" value="ahpD_dom"/>
    <property type="match status" value="1"/>
</dbReference>
<sequence length="181" mass="19760">MRTIAVPQLDTLDQDSQDILVQVQKKMGKVPNLYATIGYSSSALKSMLETDNALAHGSSFSAKEREAINLIVSQVNDCNYCLAAHTALAKMRGFSEAETIQIRKAAYPTEKLNAVILLAQSIAENKGQAGPDLLDSFFEQGYSEKALIELIALISLRTFTNYVYANTNIPIDFPAAGPLEQ</sequence>